<proteinExistence type="inferred from homology"/>
<feature type="transmembrane region" description="Helical" evidence="6">
    <location>
        <begin position="36"/>
        <end position="56"/>
    </location>
</feature>
<dbReference type="SUPFAM" id="SSF53448">
    <property type="entry name" value="Nucleotide-diphospho-sugar transferases"/>
    <property type="match status" value="1"/>
</dbReference>
<dbReference type="GO" id="GO:0005794">
    <property type="term" value="C:Golgi apparatus"/>
    <property type="evidence" value="ECO:0007669"/>
    <property type="project" value="TreeGrafter"/>
</dbReference>
<comment type="subcellular location">
    <subcellularLocation>
        <location evidence="1">Membrane</location>
        <topology evidence="1">Single-pass type II membrane protein</topology>
    </subcellularLocation>
</comment>
<dbReference type="Proteomes" id="UP001360560">
    <property type="component" value="Unassembled WGS sequence"/>
</dbReference>
<evidence type="ECO:0000313" key="8">
    <source>
        <dbReference type="Proteomes" id="UP001360560"/>
    </source>
</evidence>
<dbReference type="AlphaFoldDB" id="A0AAV5QE00"/>
<evidence type="ECO:0000256" key="1">
    <source>
        <dbReference type="ARBA" id="ARBA00004606"/>
    </source>
</evidence>
<dbReference type="EMBL" id="BTFZ01000001">
    <property type="protein sequence ID" value="GMM32978.1"/>
    <property type="molecule type" value="Genomic_DNA"/>
</dbReference>
<keyword evidence="6" id="KW-0472">Membrane</keyword>
<dbReference type="GO" id="GO:0006487">
    <property type="term" value="P:protein N-linked glycosylation"/>
    <property type="evidence" value="ECO:0007669"/>
    <property type="project" value="TreeGrafter"/>
</dbReference>
<dbReference type="Pfam" id="PF01793">
    <property type="entry name" value="Glyco_transf_15"/>
    <property type="match status" value="2"/>
</dbReference>
<keyword evidence="3 7" id="KW-0328">Glycosyltransferase</keyword>
<keyword evidence="5" id="KW-0735">Signal-anchor</keyword>
<keyword evidence="6" id="KW-1133">Transmembrane helix</keyword>
<name>A0AAV5QE00_9ASCO</name>
<dbReference type="GO" id="GO:0000032">
    <property type="term" value="P:cell wall mannoprotein biosynthetic process"/>
    <property type="evidence" value="ECO:0007669"/>
    <property type="project" value="TreeGrafter"/>
</dbReference>
<keyword evidence="4" id="KW-0808">Transferase</keyword>
<dbReference type="RefSeq" id="XP_064849978.1">
    <property type="nucleotide sequence ID" value="XM_064993906.1"/>
</dbReference>
<reference evidence="7 8" key="1">
    <citation type="journal article" date="2023" name="Elife">
        <title>Identification of key yeast species and microbe-microbe interactions impacting larval growth of Drosophila in the wild.</title>
        <authorList>
            <person name="Mure A."/>
            <person name="Sugiura Y."/>
            <person name="Maeda R."/>
            <person name="Honda K."/>
            <person name="Sakurai N."/>
            <person name="Takahashi Y."/>
            <person name="Watada M."/>
            <person name="Katoh T."/>
            <person name="Gotoh A."/>
            <person name="Gotoh Y."/>
            <person name="Taniguchi I."/>
            <person name="Nakamura K."/>
            <person name="Hayashi T."/>
            <person name="Katayama T."/>
            <person name="Uemura T."/>
            <person name="Hattori Y."/>
        </authorList>
    </citation>
    <scope>NUCLEOTIDE SEQUENCE [LARGE SCALE GENOMIC DNA]</scope>
    <source>
        <strain evidence="7 8">SC-9</strain>
    </source>
</reference>
<keyword evidence="6" id="KW-0812">Transmembrane</keyword>
<keyword evidence="8" id="KW-1185">Reference proteome</keyword>
<dbReference type="InterPro" id="IPR029044">
    <property type="entry name" value="Nucleotide-diphossugar_trans"/>
</dbReference>
<gene>
    <name evidence="7" type="ORF">DASC09_003030</name>
</gene>
<dbReference type="GeneID" id="90070957"/>
<comment type="caution">
    <text evidence="7">The sequence shown here is derived from an EMBL/GenBank/DDBJ whole genome shotgun (WGS) entry which is preliminary data.</text>
</comment>
<dbReference type="PANTHER" id="PTHR31121">
    <property type="entry name" value="ALPHA-1,2 MANNOSYLTRANSFERASE KTR1"/>
    <property type="match status" value="1"/>
</dbReference>
<protein>
    <submittedName>
        <fullName evidence="7">Mannosyltransferase</fullName>
    </submittedName>
</protein>
<organism evidence="7 8">
    <name type="scientific">Saccharomycopsis crataegensis</name>
    <dbReference type="NCBI Taxonomy" id="43959"/>
    <lineage>
        <taxon>Eukaryota</taxon>
        <taxon>Fungi</taxon>
        <taxon>Dikarya</taxon>
        <taxon>Ascomycota</taxon>
        <taxon>Saccharomycotina</taxon>
        <taxon>Saccharomycetes</taxon>
        <taxon>Saccharomycopsidaceae</taxon>
        <taxon>Saccharomycopsis</taxon>
    </lineage>
</organism>
<comment type="similarity">
    <text evidence="2">Belongs to the glycosyltransferase 15 family.</text>
</comment>
<accession>A0AAV5QE00</accession>
<dbReference type="Gene3D" id="3.90.550.10">
    <property type="entry name" value="Spore Coat Polysaccharide Biosynthesis Protein SpsA, Chain A"/>
    <property type="match status" value="1"/>
</dbReference>
<evidence type="ECO:0000313" key="7">
    <source>
        <dbReference type="EMBL" id="GMM32978.1"/>
    </source>
</evidence>
<evidence type="ECO:0000256" key="4">
    <source>
        <dbReference type="ARBA" id="ARBA00022679"/>
    </source>
</evidence>
<dbReference type="PANTHER" id="PTHR31121:SF2">
    <property type="entry name" value="MANNOSYLTRANSFERASE KTR5-RELATED"/>
    <property type="match status" value="1"/>
</dbReference>
<sequence>MDLPYLQPRTAKSKSNSLLSKSKFRIKRFFSKKVKVFKVVYLPVWIICLVAGLLFYSQLHHIYPNNRAIHTKGQKMPDYSRKKYSEKFDKKYSPVDKSKVSNRWIGSTVDEPFKIGCVEPEISLTKKTANASLVVLARNKELDGVIKSMNTLERHFNQWFNYPWVFLNDEEFSDEFKKTVKKYTRSKVEFGLIGDNIWDFPLSKEETEENDKSDKSSRYFNFFEFYEFIERQGDRGIMYGNLDSYHKMCRFYSGGFYRHPLVKQYEWYWRVEPDVNFYCDLTYDPFLEMEKKGKKYGFTVIIKELSDTIPNLFRYTKSFIKENHIKVKSTWNLFVTPLNTFDFKGFDDPELEAELAHLEEVDDLILALEKQVQIEHIVRKLKNNKDGQKSSNNDDQMLLKQLVDKTHKRSISSSPGDAFDGEKYNYCHFWSNFEIARVDVWDNPLYNAYFDYLEQSGGFYKERWGDAPVHSLGAGMFLDLSEVHYFRDIGYKHSTIAHCPHNSFDNQLGYGPSENYFKFGDVNRIRRQDAKWLSPDSPKKNGVGCRCKCPRKQNKIEDTGGSCIGEWISVTKDAEAKKFDNSQRKYAKKLNVKKLKNLIAFDYQYSLKLKTIKEKYISSALIAFKDLKRFEEDENTVLRPDEFDLKLLEMTEDMINQKRLEVQEEEIMNNIVH</sequence>
<dbReference type="GO" id="GO:0016020">
    <property type="term" value="C:membrane"/>
    <property type="evidence" value="ECO:0007669"/>
    <property type="project" value="UniProtKB-SubCell"/>
</dbReference>
<evidence type="ECO:0000256" key="3">
    <source>
        <dbReference type="ARBA" id="ARBA00022676"/>
    </source>
</evidence>
<evidence type="ECO:0000256" key="2">
    <source>
        <dbReference type="ARBA" id="ARBA00007677"/>
    </source>
</evidence>
<evidence type="ECO:0000256" key="6">
    <source>
        <dbReference type="SAM" id="Phobius"/>
    </source>
</evidence>
<dbReference type="GO" id="GO:0000026">
    <property type="term" value="F:alpha-1,2-mannosyltransferase activity"/>
    <property type="evidence" value="ECO:0007669"/>
    <property type="project" value="TreeGrafter"/>
</dbReference>
<dbReference type="InterPro" id="IPR002685">
    <property type="entry name" value="Glyco_trans_15"/>
</dbReference>
<evidence type="ECO:0000256" key="5">
    <source>
        <dbReference type="ARBA" id="ARBA00022968"/>
    </source>
</evidence>